<dbReference type="Pfam" id="PF01722">
    <property type="entry name" value="BolA"/>
    <property type="match status" value="1"/>
</dbReference>
<organism evidence="3">
    <name type="scientific">Ooceraea biroi</name>
    <name type="common">Clonal raider ant</name>
    <name type="synonym">Cerapachys biroi</name>
    <dbReference type="NCBI Taxonomy" id="2015173"/>
    <lineage>
        <taxon>Eukaryota</taxon>
        <taxon>Metazoa</taxon>
        <taxon>Ecdysozoa</taxon>
        <taxon>Arthropoda</taxon>
        <taxon>Hexapoda</taxon>
        <taxon>Insecta</taxon>
        <taxon>Pterygota</taxon>
        <taxon>Neoptera</taxon>
        <taxon>Endopterygota</taxon>
        <taxon>Hymenoptera</taxon>
        <taxon>Apocrita</taxon>
        <taxon>Aculeata</taxon>
        <taxon>Formicoidea</taxon>
        <taxon>Formicidae</taxon>
        <taxon>Dorylinae</taxon>
        <taxon>Ooceraea</taxon>
    </lineage>
</organism>
<reference evidence="3" key="1">
    <citation type="journal article" date="2018" name="Genome Res.">
        <title>The genomic architecture and molecular evolution of ant odorant receptors.</title>
        <authorList>
            <person name="McKenzie S.K."/>
            <person name="Kronauer D.J.C."/>
        </authorList>
    </citation>
    <scope>NUCLEOTIDE SEQUENCE [LARGE SCALE GENOMIC DNA]</scope>
    <source>
        <strain evidence="3">Clonal line C1</strain>
    </source>
</reference>
<dbReference type="GO" id="GO:0005739">
    <property type="term" value="C:mitochondrion"/>
    <property type="evidence" value="ECO:0007669"/>
    <property type="project" value="TreeGrafter"/>
</dbReference>
<comment type="similarity">
    <text evidence="1 2">Belongs to the BolA/IbaG family.</text>
</comment>
<evidence type="ECO:0000256" key="2">
    <source>
        <dbReference type="RuleBase" id="RU003860"/>
    </source>
</evidence>
<dbReference type="PANTHER" id="PTHR46229:SF2">
    <property type="entry name" value="BOLA-LIKE PROTEIN 1"/>
    <property type="match status" value="1"/>
</dbReference>
<accession>A0A3L8DHU6</accession>
<evidence type="ECO:0000256" key="1">
    <source>
        <dbReference type="ARBA" id="ARBA00005578"/>
    </source>
</evidence>
<dbReference type="SUPFAM" id="SSF82657">
    <property type="entry name" value="BolA-like"/>
    <property type="match status" value="1"/>
</dbReference>
<name>A0A3L8DHU6_OOCBI</name>
<evidence type="ECO:0008006" key="4">
    <source>
        <dbReference type="Google" id="ProtNLM"/>
    </source>
</evidence>
<dbReference type="Gene3D" id="3.30.300.90">
    <property type="entry name" value="BolA-like"/>
    <property type="match status" value="1"/>
</dbReference>
<gene>
    <name evidence="3" type="ORF">DMN91_006631</name>
</gene>
<sequence length="147" mass="16494">MLRLLPFHCCYKHIFVIYNIICCTNTDCSTFCWQNMSSDGALGGPTENSIREKLQVALKPLHCDIINESYMHNVPKGSETHFKIVVVSEKFNQQSLIKRHRMVNELLQAELQTGVHALSIVAKTPEQWEASSKVVTASPACRGGFGK</sequence>
<proteinExistence type="inferred from homology"/>
<protein>
    <recommendedName>
        <fullName evidence="4">BolA-like protein</fullName>
    </recommendedName>
</protein>
<reference evidence="3" key="2">
    <citation type="submission" date="2018-07" db="EMBL/GenBank/DDBJ databases">
        <authorList>
            <person name="Mckenzie S.K."/>
            <person name="Kronauer D.J.C."/>
        </authorList>
    </citation>
    <scope>NUCLEOTIDE SEQUENCE</scope>
    <source>
        <strain evidence="3">Clonal line C1</strain>
    </source>
</reference>
<dbReference type="PANTHER" id="PTHR46229">
    <property type="entry name" value="BOLA TRANSCRIPTION REGULATOR"/>
    <property type="match status" value="1"/>
</dbReference>
<dbReference type="EMBL" id="QOIP01000007">
    <property type="protein sequence ID" value="RLU20025.1"/>
    <property type="molecule type" value="Genomic_DNA"/>
</dbReference>
<dbReference type="Proteomes" id="UP000279307">
    <property type="component" value="Chromosome 7"/>
</dbReference>
<comment type="caution">
    <text evidence="3">The sequence shown here is derived from an EMBL/GenBank/DDBJ whole genome shotgun (WGS) entry which is preliminary data.</text>
</comment>
<dbReference type="InterPro" id="IPR036065">
    <property type="entry name" value="BolA-like_sf"/>
</dbReference>
<dbReference type="InterPro" id="IPR050961">
    <property type="entry name" value="BolA/IbaG_stress_morph_reg"/>
</dbReference>
<dbReference type="OrthoDB" id="4983at2759"/>
<dbReference type="GO" id="GO:1990229">
    <property type="term" value="C:iron-sulfur cluster assembly complex"/>
    <property type="evidence" value="ECO:0007669"/>
    <property type="project" value="UniProtKB-ARBA"/>
</dbReference>
<dbReference type="FunFam" id="3.30.300.90:FF:000001">
    <property type="entry name" value="Transcriptional regulator BolA"/>
    <property type="match status" value="1"/>
</dbReference>
<evidence type="ECO:0000313" key="3">
    <source>
        <dbReference type="EMBL" id="RLU20025.1"/>
    </source>
</evidence>
<dbReference type="InterPro" id="IPR002634">
    <property type="entry name" value="BolA"/>
</dbReference>
<dbReference type="AlphaFoldDB" id="A0A3L8DHU6"/>